<sequence length="147" mass="16080">LAAQWASVSLSRAQTEMLSSIESRIQATEQTTHSHASTVDSISSQYQTVQRIQRAENERMLADVPRVCEQIDRLGLLVDAVEKNLGELEDAMGKAEAAVGISLGGRLEQLARFLGSGGKTQGVPYLRQWAPKEQAIPKVINTSEFLD</sequence>
<dbReference type="OrthoDB" id="5575347at2759"/>
<accession>A0A9W7XVG3</accession>
<keyword evidence="1" id="KW-0175">Coiled coil</keyword>
<feature type="coiled-coil region" evidence="1">
    <location>
        <begin position="71"/>
        <end position="98"/>
    </location>
</feature>
<evidence type="ECO:0000313" key="2">
    <source>
        <dbReference type="EMBL" id="KAJ1719722.1"/>
    </source>
</evidence>
<dbReference type="EMBL" id="JANBOJ010000350">
    <property type="protein sequence ID" value="KAJ1719722.1"/>
    <property type="molecule type" value="Genomic_DNA"/>
</dbReference>
<proteinExistence type="predicted"/>
<organism evidence="2 3">
    <name type="scientific">Coemansia erecta</name>
    <dbReference type="NCBI Taxonomy" id="147472"/>
    <lineage>
        <taxon>Eukaryota</taxon>
        <taxon>Fungi</taxon>
        <taxon>Fungi incertae sedis</taxon>
        <taxon>Zoopagomycota</taxon>
        <taxon>Kickxellomycotina</taxon>
        <taxon>Kickxellomycetes</taxon>
        <taxon>Kickxellales</taxon>
        <taxon>Kickxellaceae</taxon>
        <taxon>Coemansia</taxon>
    </lineage>
</organism>
<feature type="non-terminal residue" evidence="2">
    <location>
        <position position="1"/>
    </location>
</feature>
<evidence type="ECO:0000313" key="3">
    <source>
        <dbReference type="Proteomes" id="UP001149813"/>
    </source>
</evidence>
<dbReference type="Proteomes" id="UP001149813">
    <property type="component" value="Unassembled WGS sequence"/>
</dbReference>
<comment type="caution">
    <text evidence="2">The sequence shown here is derived from an EMBL/GenBank/DDBJ whole genome shotgun (WGS) entry which is preliminary data.</text>
</comment>
<dbReference type="AlphaFoldDB" id="A0A9W7XVG3"/>
<protein>
    <submittedName>
        <fullName evidence="2">Uncharacterized protein</fullName>
    </submittedName>
</protein>
<reference evidence="2" key="1">
    <citation type="submission" date="2022-07" db="EMBL/GenBank/DDBJ databases">
        <title>Phylogenomic reconstructions and comparative analyses of Kickxellomycotina fungi.</title>
        <authorList>
            <person name="Reynolds N.K."/>
            <person name="Stajich J.E."/>
            <person name="Barry K."/>
            <person name="Grigoriev I.V."/>
            <person name="Crous P."/>
            <person name="Smith M.E."/>
        </authorList>
    </citation>
    <scope>NUCLEOTIDE SEQUENCE</scope>
    <source>
        <strain evidence="2">NBRC 32514</strain>
    </source>
</reference>
<evidence type="ECO:0000256" key="1">
    <source>
        <dbReference type="SAM" id="Coils"/>
    </source>
</evidence>
<keyword evidence="3" id="KW-1185">Reference proteome</keyword>
<gene>
    <name evidence="2" type="ORF">LPJ53_005557</name>
</gene>
<name>A0A9W7XVG3_9FUNG</name>